<evidence type="ECO:0000313" key="5">
    <source>
        <dbReference type="Proteomes" id="UP000669317"/>
    </source>
</evidence>
<dbReference type="KEGG" id="bvz:BRAD3257_8265"/>
<accession>A0A2U3QBT0</accession>
<dbReference type="EMBL" id="JAGIKT010000023">
    <property type="protein sequence ID" value="MBP0111810.1"/>
    <property type="molecule type" value="Genomic_DNA"/>
</dbReference>
<feature type="transmembrane region" description="Helical" evidence="1">
    <location>
        <begin position="68"/>
        <end position="85"/>
    </location>
</feature>
<reference evidence="3 4" key="1">
    <citation type="submission" date="2018-03" db="EMBL/GenBank/DDBJ databases">
        <authorList>
            <person name="Gully D."/>
        </authorList>
    </citation>
    <scope>NUCLEOTIDE SEQUENCE [LARGE SCALE GENOMIC DNA]</scope>
    <source>
        <strain evidence="3">ORS3257</strain>
    </source>
</reference>
<keyword evidence="1" id="KW-0472">Membrane</keyword>
<evidence type="ECO:0000313" key="4">
    <source>
        <dbReference type="Proteomes" id="UP000246085"/>
    </source>
</evidence>
<dbReference type="AlphaFoldDB" id="A0A2U3QBT0"/>
<accession>A0A4Q0R730</accession>
<dbReference type="OrthoDB" id="9815569at2"/>
<dbReference type="EMBL" id="LS398110">
    <property type="protein sequence ID" value="SPP98853.1"/>
    <property type="molecule type" value="Genomic_DNA"/>
</dbReference>
<feature type="transmembrane region" description="Helical" evidence="1">
    <location>
        <begin position="148"/>
        <end position="165"/>
    </location>
</feature>
<evidence type="ECO:0000313" key="2">
    <source>
        <dbReference type="EMBL" id="MBP0111810.1"/>
    </source>
</evidence>
<proteinExistence type="predicted"/>
<dbReference type="Pfam" id="PF10028">
    <property type="entry name" value="DUF2270"/>
    <property type="match status" value="1"/>
</dbReference>
<feature type="transmembrane region" description="Helical" evidence="1">
    <location>
        <begin position="185"/>
        <end position="211"/>
    </location>
</feature>
<sequence>MSLMASSGSSPQHRFDPAEMGAIAHLYRGEVYRSTIWRTRLDNTTNWAIVTMGIALSTTFSTPGASPLPMVLVGLLVAVFLAMEARRYRYFNVWRARARWLEKNFYAPMFTGEAHDDTWQAILARDYTAPRHHISFVRAAGRRLRRNYVWILVIQAVAYYGKIAIHPTPAANLAEFVDRAAVGPLPGGIVLIMGFAYDFGWLAFALGTLWLDQREHGAKGDGVAMG</sequence>
<gene>
    <name evidence="3" type="ORF">BRAD3257_8265</name>
    <name evidence="2" type="ORF">JWS04_12095</name>
</gene>
<name>A0A2U3QBT0_9BRAD</name>
<keyword evidence="1" id="KW-0812">Transmembrane</keyword>
<evidence type="ECO:0000313" key="3">
    <source>
        <dbReference type="EMBL" id="SPP98853.1"/>
    </source>
</evidence>
<evidence type="ECO:0000256" key="1">
    <source>
        <dbReference type="SAM" id="Phobius"/>
    </source>
</evidence>
<reference evidence="2 5" key="2">
    <citation type="submission" date="2021-03" db="EMBL/GenBank/DDBJ databases">
        <title>Genome Sequence of Bradyrhizobium vignae strain ISRA400.</title>
        <authorList>
            <person name="Tisa L.S."/>
            <person name="Svistoonoff S."/>
            <person name="Hocher V."/>
            <person name="Fall S."/>
            <person name="Zaiya A."/>
            <person name="Naing D."/>
            <person name="Niang N."/>
            <person name="Diouf A."/>
            <person name="Dasylva M.C."/>
            <person name="Toure O."/>
            <person name="Gueye M."/>
            <person name="Gully D."/>
            <person name="Tisseyre P."/>
            <person name="Simpson S."/>
            <person name="Morris K."/>
            <person name="Thomas W.K."/>
        </authorList>
    </citation>
    <scope>NUCLEOTIDE SEQUENCE [LARGE SCALE GENOMIC DNA]</scope>
    <source>
        <strain evidence="2 5">ISRA400</strain>
    </source>
</reference>
<dbReference type="Proteomes" id="UP000246085">
    <property type="component" value="Chromosome BRAD3257"/>
</dbReference>
<dbReference type="Proteomes" id="UP000669317">
    <property type="component" value="Unassembled WGS sequence"/>
</dbReference>
<protein>
    <submittedName>
        <fullName evidence="2">DUF2270 domain-containing protein</fullName>
    </submittedName>
</protein>
<organism evidence="3 4">
    <name type="scientific">Bradyrhizobium vignae</name>
    <dbReference type="NCBI Taxonomy" id="1549949"/>
    <lineage>
        <taxon>Bacteria</taxon>
        <taxon>Pseudomonadati</taxon>
        <taxon>Pseudomonadota</taxon>
        <taxon>Alphaproteobacteria</taxon>
        <taxon>Hyphomicrobiales</taxon>
        <taxon>Nitrobacteraceae</taxon>
        <taxon>Bradyrhizobium</taxon>
    </lineage>
</organism>
<dbReference type="RefSeq" id="WP_122405808.1">
    <property type="nucleotide sequence ID" value="NZ_JAGIKT010000023.1"/>
</dbReference>
<dbReference type="PIRSF" id="PIRSF015000">
    <property type="entry name" value="UCP01500"/>
    <property type="match status" value="1"/>
</dbReference>
<keyword evidence="5" id="KW-1185">Reference proteome</keyword>
<keyword evidence="1" id="KW-1133">Transmembrane helix</keyword>
<dbReference type="InterPro" id="IPR014470">
    <property type="entry name" value="UCP01500"/>
</dbReference>